<name>A0A1Q3DKT4_CEPFO</name>
<gene>
    <name evidence="2" type="ORF">CFOL_v3_36373</name>
</gene>
<comment type="caution">
    <text evidence="2">The sequence shown here is derived from an EMBL/GenBank/DDBJ whole genome shotgun (WGS) entry which is preliminary data.</text>
</comment>
<organism evidence="2 3">
    <name type="scientific">Cephalotus follicularis</name>
    <name type="common">Albany pitcher plant</name>
    <dbReference type="NCBI Taxonomy" id="3775"/>
    <lineage>
        <taxon>Eukaryota</taxon>
        <taxon>Viridiplantae</taxon>
        <taxon>Streptophyta</taxon>
        <taxon>Embryophyta</taxon>
        <taxon>Tracheophyta</taxon>
        <taxon>Spermatophyta</taxon>
        <taxon>Magnoliopsida</taxon>
        <taxon>eudicotyledons</taxon>
        <taxon>Gunneridae</taxon>
        <taxon>Pentapetalae</taxon>
        <taxon>rosids</taxon>
        <taxon>fabids</taxon>
        <taxon>Oxalidales</taxon>
        <taxon>Cephalotaceae</taxon>
        <taxon>Cephalotus</taxon>
    </lineage>
</organism>
<dbReference type="InterPro" id="IPR036691">
    <property type="entry name" value="Endo/exonu/phosph_ase_sf"/>
</dbReference>
<dbReference type="Gene3D" id="3.60.10.10">
    <property type="entry name" value="Endonuclease/exonuclease/phosphatase"/>
    <property type="match status" value="1"/>
</dbReference>
<dbReference type="InParanoid" id="A0A1Q3DKT4"/>
<accession>A0A1Q3DKT4</accession>
<feature type="non-terminal residue" evidence="2">
    <location>
        <position position="1"/>
    </location>
</feature>
<proteinExistence type="predicted"/>
<evidence type="ECO:0000313" key="3">
    <source>
        <dbReference type="Proteomes" id="UP000187406"/>
    </source>
</evidence>
<dbReference type="PANTHER" id="PTHR33710:SF79">
    <property type="entry name" value="OS06G0205337 PROTEIN"/>
    <property type="match status" value="1"/>
</dbReference>
<dbReference type="AlphaFoldDB" id="A0A1Q3DKT4"/>
<evidence type="ECO:0000313" key="2">
    <source>
        <dbReference type="EMBL" id="GAV92995.1"/>
    </source>
</evidence>
<dbReference type="EMBL" id="BDDD01013078">
    <property type="protein sequence ID" value="GAV92995.1"/>
    <property type="molecule type" value="Genomic_DNA"/>
</dbReference>
<keyword evidence="3" id="KW-1185">Reference proteome</keyword>
<dbReference type="Proteomes" id="UP000187406">
    <property type="component" value="Unassembled WGS sequence"/>
</dbReference>
<evidence type="ECO:0000256" key="1">
    <source>
        <dbReference type="SAM" id="MobiDB-lite"/>
    </source>
</evidence>
<dbReference type="OrthoDB" id="1742302at2759"/>
<sequence>CVRISFVYGMCDRSIRQYLWSDLIHCADQFRQVPWAVMGDFNVTRYGSEHTSSRTITKAMQDFNRALTSAELEDLKCSGFHYTWSNKRTGTEAIAKKLDRVLGNWQWFNILGDSYAHFHPPGISDHSPVSIRVRSRQQHGGRPFKFVNFWAKHDQFSQVVRQEWDKDQAGSPLIVIHKKLKSLKSRLREFGTRPESVVADLRARLRAVQYVIHSGAGGPRDEEEERQIRIQVGSEAKNE</sequence>
<feature type="region of interest" description="Disordered" evidence="1">
    <location>
        <begin position="215"/>
        <end position="239"/>
    </location>
</feature>
<protein>
    <submittedName>
        <fullName evidence="2">Exo_endo_phos domain-containing protein</fullName>
    </submittedName>
</protein>
<dbReference type="PANTHER" id="PTHR33710">
    <property type="entry name" value="BNAC02G09200D PROTEIN"/>
    <property type="match status" value="1"/>
</dbReference>
<reference evidence="3" key="1">
    <citation type="submission" date="2016-04" db="EMBL/GenBank/DDBJ databases">
        <title>Cephalotus genome sequencing.</title>
        <authorList>
            <person name="Fukushima K."/>
            <person name="Hasebe M."/>
            <person name="Fang X."/>
        </authorList>
    </citation>
    <scope>NUCLEOTIDE SEQUENCE [LARGE SCALE GENOMIC DNA]</scope>
    <source>
        <strain evidence="3">cv. St1</strain>
    </source>
</reference>
<dbReference type="SUPFAM" id="SSF56219">
    <property type="entry name" value="DNase I-like"/>
    <property type="match status" value="1"/>
</dbReference>